<protein>
    <submittedName>
        <fullName evidence="2">Uncharacterized protein</fullName>
    </submittedName>
</protein>
<feature type="transmembrane region" description="Helical" evidence="1">
    <location>
        <begin position="17"/>
        <end position="35"/>
    </location>
</feature>
<gene>
    <name evidence="2" type="ORF">SWYG_00203</name>
</gene>
<dbReference type="EMBL" id="HQ317383">
    <property type="protein sequence ID" value="AGN33712.1"/>
    <property type="molecule type" value="Genomic_DNA"/>
</dbReference>
<dbReference type="Proteomes" id="UP000204294">
    <property type="component" value="Segment"/>
</dbReference>
<dbReference type="OrthoDB" id="26628at10239"/>
<evidence type="ECO:0000313" key="3">
    <source>
        <dbReference type="Proteomes" id="UP000204294"/>
    </source>
</evidence>
<proteinExistence type="predicted"/>
<name>R9TPY2_9CAUD</name>
<dbReference type="GeneID" id="16045330"/>
<sequence length="61" mass="7218">MNLFAQAQLDLVDAWNMSWEEGIQFIIVLVALYYVKKRIDLHFAKKTAKTTIYKVRLVEDQ</sequence>
<keyword evidence="1" id="KW-0812">Transmembrane</keyword>
<keyword evidence="1" id="KW-0472">Membrane</keyword>
<evidence type="ECO:0000256" key="1">
    <source>
        <dbReference type="SAM" id="Phobius"/>
    </source>
</evidence>
<evidence type="ECO:0000313" key="2">
    <source>
        <dbReference type="EMBL" id="AGN33712.1"/>
    </source>
</evidence>
<accession>R9TPY2</accession>
<keyword evidence="1" id="KW-1133">Transmembrane helix</keyword>
<dbReference type="RefSeq" id="YP_008126526.1">
    <property type="nucleotide sequence ID" value="NC_021536.1"/>
</dbReference>
<reference evidence="2 3" key="1">
    <citation type="submission" date="2010-09" db="EMBL/GenBank/DDBJ databases">
        <title>The Genome Sequence of Synechococcus phage S-IOM18.</title>
        <authorList>
            <consortium name="The Broad Institute Genome Sequencing Platform"/>
            <person name="Henn M.R."/>
            <person name="Clokie M."/>
            <person name="Levin J."/>
            <person name="Malboeuf C."/>
            <person name="Casali M."/>
            <person name="Russ C."/>
            <person name="Lennon N."/>
            <person name="Chapman S.B."/>
            <person name="Erlich R."/>
            <person name="Young S.K."/>
            <person name="Yandava C."/>
            <person name="Zeng Q."/>
            <person name="Fitzgerald M.F."/>
            <person name="Alvarado L."/>
            <person name="Anderson S."/>
            <person name="Berlin A."/>
            <person name="Chen Z."/>
            <person name="Freedman E."/>
            <person name="Gellesch M."/>
            <person name="Goldberg J."/>
            <person name="Green L."/>
            <person name="Griggs A."/>
            <person name="Gujja S."/>
            <person name="Heilman E.R."/>
            <person name="Heiman D."/>
            <person name="Hollinger A."/>
            <person name="Howarth C."/>
            <person name="Larson L."/>
            <person name="Mehta T."/>
            <person name="Neiman D."/>
            <person name="Pearson M."/>
            <person name="Roberts A."/>
            <person name="Ryan E."/>
            <person name="Saif S."/>
            <person name="Shea T."/>
            <person name="Shenoy N."/>
            <person name="Sisk P."/>
            <person name="Stolte C."/>
            <person name="Sykes S."/>
            <person name="White J."/>
            <person name="Haas B."/>
            <person name="Nusbaum C."/>
            <person name="Birren B."/>
        </authorList>
    </citation>
    <scope>NUCLEOTIDE SEQUENCE [LARGE SCALE GENOMIC DNA]</scope>
    <source>
        <strain evidence="2 3">S-IOM18</strain>
    </source>
</reference>
<keyword evidence="3" id="KW-1185">Reference proteome</keyword>
<dbReference type="KEGG" id="vg:16045330"/>
<organism evidence="2 3">
    <name type="scientific">Synechococcus phage S-IOM18</name>
    <dbReference type="NCBI Taxonomy" id="754039"/>
    <lineage>
        <taxon>Viruses</taxon>
        <taxon>Duplodnaviria</taxon>
        <taxon>Heunggongvirae</taxon>
        <taxon>Uroviricota</taxon>
        <taxon>Caudoviricetes</taxon>
        <taxon>Pantevenvirales</taxon>
        <taxon>Kyanoviridae</taxon>
        <taxon>Tefnutvirus</taxon>
        <taxon>Tefnutvirus siom18</taxon>
    </lineage>
</organism>